<gene>
    <name evidence="1" type="ORF">R3W88_031708</name>
</gene>
<sequence>MPLRLFNNKRFHPLNNTPIYATPTPPPNAIPQSWLELSLLGHSLSFNVMIEEWEVAIVVQNPTFIAQVVGEGRRLAMETYNNLVWMVSVE</sequence>
<accession>A0AAV9LM60</accession>
<dbReference type="EMBL" id="JAWPEI010000005">
    <property type="protein sequence ID" value="KAK4726791.1"/>
    <property type="molecule type" value="Genomic_DNA"/>
</dbReference>
<dbReference type="AlphaFoldDB" id="A0AAV9LM60"/>
<comment type="caution">
    <text evidence="1">The sequence shown here is derived from an EMBL/GenBank/DDBJ whole genome shotgun (WGS) entry which is preliminary data.</text>
</comment>
<dbReference type="Proteomes" id="UP001311915">
    <property type="component" value="Unassembled WGS sequence"/>
</dbReference>
<evidence type="ECO:0000313" key="1">
    <source>
        <dbReference type="EMBL" id="KAK4726791.1"/>
    </source>
</evidence>
<keyword evidence="2" id="KW-1185">Reference proteome</keyword>
<proteinExistence type="predicted"/>
<evidence type="ECO:0000313" key="2">
    <source>
        <dbReference type="Proteomes" id="UP001311915"/>
    </source>
</evidence>
<name>A0AAV9LM60_9SOLN</name>
<organism evidence="1 2">
    <name type="scientific">Solanum pinnatisectum</name>
    <name type="common">tansyleaf nightshade</name>
    <dbReference type="NCBI Taxonomy" id="50273"/>
    <lineage>
        <taxon>Eukaryota</taxon>
        <taxon>Viridiplantae</taxon>
        <taxon>Streptophyta</taxon>
        <taxon>Embryophyta</taxon>
        <taxon>Tracheophyta</taxon>
        <taxon>Spermatophyta</taxon>
        <taxon>Magnoliopsida</taxon>
        <taxon>eudicotyledons</taxon>
        <taxon>Gunneridae</taxon>
        <taxon>Pentapetalae</taxon>
        <taxon>asterids</taxon>
        <taxon>lamiids</taxon>
        <taxon>Solanales</taxon>
        <taxon>Solanaceae</taxon>
        <taxon>Solanoideae</taxon>
        <taxon>Solaneae</taxon>
        <taxon>Solanum</taxon>
    </lineage>
</organism>
<protein>
    <submittedName>
        <fullName evidence="1">Uncharacterized protein</fullName>
    </submittedName>
</protein>
<reference evidence="1 2" key="1">
    <citation type="submission" date="2023-10" db="EMBL/GenBank/DDBJ databases">
        <title>Genome-Wide Identification Analysis in wild type Solanum Pinnatisectum Reveals Some Genes Defensing Phytophthora Infestans.</title>
        <authorList>
            <person name="Sun C."/>
        </authorList>
    </citation>
    <scope>NUCLEOTIDE SEQUENCE [LARGE SCALE GENOMIC DNA]</scope>
    <source>
        <strain evidence="1">LQN</strain>
        <tissue evidence="1">Leaf</tissue>
    </source>
</reference>